<reference evidence="1" key="2">
    <citation type="submission" date="2003-12" db="EMBL/GenBank/DDBJ databases">
        <title>Monterey Bay Coastal Ocean Microbial Observatory environmental clone sequencing.</title>
        <authorList>
            <person name="DeLong E.F."/>
        </authorList>
    </citation>
    <scope>NUCLEOTIDE SEQUENCE</scope>
</reference>
<reference evidence="1" key="1">
    <citation type="submission" date="2003-11" db="EMBL/GenBank/DDBJ databases">
        <authorList>
            <person name="Heidelberg J.F."/>
            <person name="Eisen J.A."/>
            <person name="Nelson W.C."/>
            <person name="DeLong E.F."/>
        </authorList>
    </citation>
    <scope>NUCLEOTIDE SEQUENCE</scope>
</reference>
<organism evidence="1">
    <name type="scientific">uncultured marine bacterium 562</name>
    <dbReference type="NCBI Taxonomy" id="257397"/>
    <lineage>
        <taxon>Bacteria</taxon>
        <taxon>environmental samples</taxon>
    </lineage>
</organism>
<evidence type="ECO:0000313" key="1">
    <source>
        <dbReference type="EMBL" id="AAR37995.1"/>
    </source>
</evidence>
<gene>
    <name evidence="1" type="ORF">MBMO_EBAC000-45B06.10</name>
</gene>
<protein>
    <submittedName>
        <fullName evidence="1">Uncharacterized protein</fullName>
    </submittedName>
</protein>
<sequence>MKKFNKNIITFAAGFLFVAAISSDPIIHEHFEDIHSSVECELCENKTLDTAQSQAKIAKVSLTESRSDKLEKDLFSPYFHNFKSRAPPKT</sequence>
<accession>Q6SG67</accession>
<dbReference type="AlphaFoldDB" id="Q6SG67"/>
<dbReference type="EMBL" id="AY458644">
    <property type="protein sequence ID" value="AAR37995.1"/>
    <property type="molecule type" value="Genomic_DNA"/>
</dbReference>
<name>Q6SG67_9BACT</name>
<proteinExistence type="predicted"/>